<dbReference type="GO" id="GO:0031177">
    <property type="term" value="F:phosphopantetheine binding"/>
    <property type="evidence" value="ECO:0007669"/>
    <property type="project" value="InterPro"/>
</dbReference>
<evidence type="ECO:0000256" key="4">
    <source>
        <dbReference type="SAM" id="MobiDB-lite"/>
    </source>
</evidence>
<evidence type="ECO:0000256" key="3">
    <source>
        <dbReference type="ARBA" id="ARBA00022553"/>
    </source>
</evidence>
<proteinExistence type="predicted"/>
<dbReference type="InterPro" id="IPR009081">
    <property type="entry name" value="PP-bd_ACP"/>
</dbReference>
<evidence type="ECO:0000256" key="1">
    <source>
        <dbReference type="ARBA" id="ARBA00001957"/>
    </source>
</evidence>
<name>A0A841FR60_9ACTN</name>
<dbReference type="InterPro" id="IPR025110">
    <property type="entry name" value="AMP-bd_C"/>
</dbReference>
<organism evidence="6 7">
    <name type="scientific">Phytomonospora endophytica</name>
    <dbReference type="NCBI Taxonomy" id="714109"/>
    <lineage>
        <taxon>Bacteria</taxon>
        <taxon>Bacillati</taxon>
        <taxon>Actinomycetota</taxon>
        <taxon>Actinomycetes</taxon>
        <taxon>Micromonosporales</taxon>
        <taxon>Micromonosporaceae</taxon>
        <taxon>Phytomonospora</taxon>
    </lineage>
</organism>
<dbReference type="GO" id="GO:0047527">
    <property type="term" value="F:2,3-dihydroxybenzoate-serine ligase activity"/>
    <property type="evidence" value="ECO:0007669"/>
    <property type="project" value="TreeGrafter"/>
</dbReference>
<dbReference type="InterPro" id="IPR001242">
    <property type="entry name" value="Condensation_dom"/>
</dbReference>
<dbReference type="Gene3D" id="3.40.50.980">
    <property type="match status" value="2"/>
</dbReference>
<comment type="cofactor">
    <cofactor evidence="1">
        <name>pantetheine 4'-phosphate</name>
        <dbReference type="ChEBI" id="CHEBI:47942"/>
    </cofactor>
</comment>
<dbReference type="Gene3D" id="3.30.559.30">
    <property type="entry name" value="Nonribosomal peptide synthetase, condensation domain"/>
    <property type="match status" value="1"/>
</dbReference>
<dbReference type="InterPro" id="IPR010071">
    <property type="entry name" value="AA_adenyl_dom"/>
</dbReference>
<dbReference type="PANTHER" id="PTHR45527:SF1">
    <property type="entry name" value="FATTY ACID SYNTHASE"/>
    <property type="match status" value="1"/>
</dbReference>
<dbReference type="Proteomes" id="UP000548476">
    <property type="component" value="Unassembled WGS sequence"/>
</dbReference>
<dbReference type="GO" id="GO:0005829">
    <property type="term" value="C:cytosol"/>
    <property type="evidence" value="ECO:0007669"/>
    <property type="project" value="TreeGrafter"/>
</dbReference>
<dbReference type="Gene3D" id="3.30.300.30">
    <property type="match status" value="1"/>
</dbReference>
<dbReference type="InterPro" id="IPR036736">
    <property type="entry name" value="ACP-like_sf"/>
</dbReference>
<keyword evidence="3" id="KW-0597">Phosphoprotein</keyword>
<dbReference type="Pfam" id="PF13193">
    <property type="entry name" value="AMP-binding_C"/>
    <property type="match status" value="1"/>
</dbReference>
<dbReference type="CDD" id="cd19531">
    <property type="entry name" value="LCL_NRPS-like"/>
    <property type="match status" value="1"/>
</dbReference>
<dbReference type="GO" id="GO:0009239">
    <property type="term" value="P:enterobactin biosynthetic process"/>
    <property type="evidence" value="ECO:0007669"/>
    <property type="project" value="TreeGrafter"/>
</dbReference>
<dbReference type="EMBL" id="JACHGT010000017">
    <property type="protein sequence ID" value="MBB6038685.1"/>
    <property type="molecule type" value="Genomic_DNA"/>
</dbReference>
<evidence type="ECO:0000256" key="2">
    <source>
        <dbReference type="ARBA" id="ARBA00022450"/>
    </source>
</evidence>
<dbReference type="InterPro" id="IPR000873">
    <property type="entry name" value="AMP-dep_synth/lig_dom"/>
</dbReference>
<comment type="caution">
    <text evidence="6">The sequence shown here is derived from an EMBL/GenBank/DDBJ whole genome shotgun (WGS) entry which is preliminary data.</text>
</comment>
<dbReference type="CDD" id="cd05930">
    <property type="entry name" value="A_NRPS"/>
    <property type="match status" value="1"/>
</dbReference>
<dbReference type="FunFam" id="3.40.50.980:FF:000001">
    <property type="entry name" value="Non-ribosomal peptide synthetase"/>
    <property type="match status" value="1"/>
</dbReference>
<dbReference type="PANTHER" id="PTHR45527">
    <property type="entry name" value="NONRIBOSOMAL PEPTIDE SYNTHETASE"/>
    <property type="match status" value="1"/>
</dbReference>
<dbReference type="SUPFAM" id="SSF52777">
    <property type="entry name" value="CoA-dependent acyltransferases"/>
    <property type="match status" value="2"/>
</dbReference>
<dbReference type="Pfam" id="PF00501">
    <property type="entry name" value="AMP-binding"/>
    <property type="match status" value="1"/>
</dbReference>
<dbReference type="InterPro" id="IPR045851">
    <property type="entry name" value="AMP-bd_C_sf"/>
</dbReference>
<dbReference type="SUPFAM" id="SSF56801">
    <property type="entry name" value="Acetyl-CoA synthetase-like"/>
    <property type="match status" value="1"/>
</dbReference>
<evidence type="ECO:0000259" key="5">
    <source>
        <dbReference type="PROSITE" id="PS50075"/>
    </source>
</evidence>
<keyword evidence="2" id="KW-0596">Phosphopantetheine</keyword>
<dbReference type="InterPro" id="IPR023213">
    <property type="entry name" value="CAT-like_dom_sf"/>
</dbReference>
<dbReference type="Gene3D" id="1.10.1200.10">
    <property type="entry name" value="ACP-like"/>
    <property type="match status" value="1"/>
</dbReference>
<dbReference type="FunFam" id="1.10.1200.10:FF:000005">
    <property type="entry name" value="Nonribosomal peptide synthetase 1"/>
    <property type="match status" value="1"/>
</dbReference>
<dbReference type="Pfam" id="PF00668">
    <property type="entry name" value="Condensation"/>
    <property type="match status" value="1"/>
</dbReference>
<dbReference type="SMART" id="SM00823">
    <property type="entry name" value="PKS_PP"/>
    <property type="match status" value="1"/>
</dbReference>
<feature type="domain" description="Carrier" evidence="5">
    <location>
        <begin position="480"/>
        <end position="555"/>
    </location>
</feature>
<dbReference type="GO" id="GO:0008610">
    <property type="term" value="P:lipid biosynthetic process"/>
    <property type="evidence" value="ECO:0007669"/>
    <property type="project" value="UniProtKB-ARBA"/>
</dbReference>
<dbReference type="GO" id="GO:0009366">
    <property type="term" value="C:enterobactin synthetase complex"/>
    <property type="evidence" value="ECO:0007669"/>
    <property type="project" value="TreeGrafter"/>
</dbReference>
<sequence>MALEQGERRVTYAELDRAAGVLAARLLAKGVTPGSVVGILVERSPETAVAILGVLKCGAAYLPLDPTHPEERVEYIVGHAGPMFVLTGTNMDRRLPAGVEAVPLMAPDVEGGNVAPSTGGLLDPAHLAYVMYTSGSTGRPKGVMLPHSAVVNFIRTAAEDFTLTARTRFLQFTTYTFDVSVCDLLAPLAAGSTVVFPPADTDLASAELLSLMRVSAVTHAIVTPSLLAVLPDAELPDLCTLAVIGEACTRDVAVRWGRGRRFLNTYGPTEAAVLCSFGEHLPAQGPPPIGLPTANVDLFVLDERGDVVSPGTVGELWIGGRGLARGYLGAPALTADRFRPDAYSGRSGARLYGSGDLVHWLPDGELAYVGRVDDQVKVRGFRVEPGEIEEALVALPEVRAAAVIVNGDGAGAKLVAFVVSDGFSTEELRAGLRPVLPQYMIPSVFIAMDTLPVNSNGKVDRPALRAVALPEGRAGLPYSAPRGVLEEDLARVWSAVLVVDPVGRDDRFMDLGGTSLQATQVVSRVRAELGLHVTVRALFEAQTIARLAPALQDAAPGRVLPAVRRGAGAAVPSVAQQALWLDCEMRPELSVAYNMPAVLRIRGELDVGALRAALGDLLARHDALRTGFCFDGWKLAARVVDAAEPELLLIDAVSEAEAFEVARGMAARPFELGNPPLVRSVLVRLAPGDHLLVTVFHHLVFDGWSLRVWDDDLAACYAARVAGRVPRLSAPVLRFADFAHWEEETESAGAMSEGVSYWRRQLTGAPSVLDLPTDHRRPAESSSRGGQVRRPVDAELHKGIAALAQEAGATAYAVHVTALAVVLAGLTGRSELLIGSPVAGRPSAALEKAIGYFVNTVPLRVRLDAARTFGQTVASVGWTVVDALEHQYVPFSRIVREAEVERAVGGRPLIQVVLTYQGIRRPSAGLSGLVVERVALHNGTCKFDLMLDVEDVLDGGLLSLDFDVDLFTTVTAERLIDEYLAVLRAAIADPRLPVSHVLPGFEG</sequence>
<dbReference type="Gene3D" id="3.30.559.10">
    <property type="entry name" value="Chloramphenicol acetyltransferase-like domain"/>
    <property type="match status" value="1"/>
</dbReference>
<gene>
    <name evidence="6" type="ORF">HNR73_006571</name>
</gene>
<keyword evidence="7" id="KW-1185">Reference proteome</keyword>
<evidence type="ECO:0000313" key="7">
    <source>
        <dbReference type="Proteomes" id="UP000548476"/>
    </source>
</evidence>
<dbReference type="PROSITE" id="PS00455">
    <property type="entry name" value="AMP_BINDING"/>
    <property type="match status" value="1"/>
</dbReference>
<dbReference type="Pfam" id="PF00550">
    <property type="entry name" value="PP-binding"/>
    <property type="match status" value="1"/>
</dbReference>
<evidence type="ECO:0000313" key="6">
    <source>
        <dbReference type="EMBL" id="MBB6038685.1"/>
    </source>
</evidence>
<dbReference type="InterPro" id="IPR020806">
    <property type="entry name" value="PKS_PP-bd"/>
</dbReference>
<feature type="region of interest" description="Disordered" evidence="4">
    <location>
        <begin position="769"/>
        <end position="789"/>
    </location>
</feature>
<reference evidence="6 7" key="1">
    <citation type="submission" date="2020-08" db="EMBL/GenBank/DDBJ databases">
        <title>Genomic Encyclopedia of Type Strains, Phase IV (KMG-IV): sequencing the most valuable type-strain genomes for metagenomic binning, comparative biology and taxonomic classification.</title>
        <authorList>
            <person name="Goeker M."/>
        </authorList>
    </citation>
    <scope>NUCLEOTIDE SEQUENCE [LARGE SCALE GENOMIC DNA]</scope>
    <source>
        <strain evidence="6 7">YIM 65646</strain>
    </source>
</reference>
<protein>
    <submittedName>
        <fullName evidence="6">Amino acid adenylation domain-containing protein</fullName>
    </submittedName>
</protein>
<dbReference type="SUPFAM" id="SSF47336">
    <property type="entry name" value="ACP-like"/>
    <property type="match status" value="1"/>
</dbReference>
<dbReference type="AlphaFoldDB" id="A0A841FR60"/>
<dbReference type="GO" id="GO:0043041">
    <property type="term" value="P:amino acid activation for nonribosomal peptide biosynthetic process"/>
    <property type="evidence" value="ECO:0007669"/>
    <property type="project" value="TreeGrafter"/>
</dbReference>
<dbReference type="NCBIfam" id="TIGR01733">
    <property type="entry name" value="AA-adenyl-dom"/>
    <property type="match status" value="1"/>
</dbReference>
<dbReference type="PROSITE" id="PS50075">
    <property type="entry name" value="CARRIER"/>
    <property type="match status" value="1"/>
</dbReference>
<accession>A0A841FR60</accession>
<dbReference type="Gene3D" id="2.30.38.10">
    <property type="entry name" value="Luciferase, Domain 3"/>
    <property type="match status" value="1"/>
</dbReference>
<dbReference type="InterPro" id="IPR020845">
    <property type="entry name" value="AMP-binding_CS"/>
</dbReference>